<protein>
    <submittedName>
        <fullName evidence="1">Uncharacterized protein</fullName>
    </submittedName>
</protein>
<reference evidence="1 2" key="1">
    <citation type="submission" date="2018-05" db="EMBL/GenBank/DDBJ databases">
        <title>The genome of Vibrio coralliilyticus phage YC.</title>
        <authorList>
            <person name="Benler S."/>
        </authorList>
    </citation>
    <scope>NUCLEOTIDE SEQUENCE [LARGE SCALE GENOMIC DNA]</scope>
</reference>
<evidence type="ECO:0000313" key="2">
    <source>
        <dbReference type="Proteomes" id="UP000260311"/>
    </source>
</evidence>
<sequence length="112" mass="12895">MKIILLTNLQVHSHAVRDVWAEGFAEPAAYVSVDTETDKASQLELVLAHLNQFASSRRYGEMYFDKAIQQEEETFTKVRFYTEKSCEVVATFRPVKILGDIQQLEKDNNHES</sequence>
<dbReference type="Proteomes" id="UP000260311">
    <property type="component" value="Segment"/>
</dbReference>
<dbReference type="GeneID" id="55608506"/>
<accession>A0A384ZS17</accession>
<organism evidence="1 2">
    <name type="scientific">Vibrio phage YC</name>
    <dbReference type="NCBI Taxonomy" id="2267403"/>
    <lineage>
        <taxon>Viruses</taxon>
        <taxon>Duplodnaviria</taxon>
        <taxon>Heunggongvirae</taxon>
        <taxon>Uroviricota</taxon>
        <taxon>Caudoviricetes</taxon>
        <taxon>Pantevenvirales</taxon>
        <taxon>Ackermannviridae</taxon>
        <taxon>Campanilevirus</taxon>
        <taxon>Campanilevirus YC</taxon>
    </lineage>
</organism>
<proteinExistence type="predicted"/>
<evidence type="ECO:0000313" key="1">
    <source>
        <dbReference type="EMBL" id="AXC34428.1"/>
    </source>
</evidence>
<dbReference type="EMBL" id="MH375644">
    <property type="protein sequence ID" value="AXC34428.1"/>
    <property type="molecule type" value="Genomic_DNA"/>
</dbReference>
<dbReference type="KEGG" id="vg:55608506"/>
<name>A0A384ZS17_9CAUD</name>
<dbReference type="RefSeq" id="YP_009838274.1">
    <property type="nucleotide sequence ID" value="NC_048709.1"/>
</dbReference>
<keyword evidence="2" id="KW-1185">Reference proteome</keyword>